<dbReference type="InterPro" id="IPR019127">
    <property type="entry name" value="Exosortase"/>
</dbReference>
<dbReference type="InterPro" id="IPR026323">
    <property type="entry name" value="Exosortase-related_prot_XrtF"/>
</dbReference>
<protein>
    <submittedName>
        <fullName evidence="9">Exosortase family protein XrtF</fullName>
    </submittedName>
</protein>
<keyword evidence="4 8" id="KW-0812">Transmembrane</keyword>
<proteinExistence type="predicted"/>
<evidence type="ECO:0000313" key="10">
    <source>
        <dbReference type="Proteomes" id="UP001257659"/>
    </source>
</evidence>
<dbReference type="RefSeq" id="WP_309729965.1">
    <property type="nucleotide sequence ID" value="NZ_JAVDQA010000009.1"/>
</dbReference>
<keyword evidence="3" id="KW-0645">Protease</keyword>
<feature type="transmembrane region" description="Helical" evidence="8">
    <location>
        <begin position="150"/>
        <end position="172"/>
    </location>
</feature>
<dbReference type="Proteomes" id="UP001257659">
    <property type="component" value="Unassembled WGS sequence"/>
</dbReference>
<feature type="transmembrane region" description="Helical" evidence="8">
    <location>
        <begin position="12"/>
        <end position="32"/>
    </location>
</feature>
<keyword evidence="10" id="KW-1185">Reference proteome</keyword>
<evidence type="ECO:0000256" key="7">
    <source>
        <dbReference type="ARBA" id="ARBA00023136"/>
    </source>
</evidence>
<keyword evidence="6 8" id="KW-1133">Transmembrane helix</keyword>
<reference evidence="9 10" key="1">
    <citation type="submission" date="2023-07" db="EMBL/GenBank/DDBJ databases">
        <title>Genomic Encyclopedia of Type Strains, Phase IV (KMG-IV): sequencing the most valuable type-strain genomes for metagenomic binning, comparative biology and taxonomic classification.</title>
        <authorList>
            <person name="Goeker M."/>
        </authorList>
    </citation>
    <scope>NUCLEOTIDE SEQUENCE [LARGE SCALE GENOMIC DNA]</scope>
    <source>
        <strain evidence="9 10">DSM 102814</strain>
    </source>
</reference>
<evidence type="ECO:0000256" key="1">
    <source>
        <dbReference type="ARBA" id="ARBA00004651"/>
    </source>
</evidence>
<evidence type="ECO:0000256" key="8">
    <source>
        <dbReference type="SAM" id="Phobius"/>
    </source>
</evidence>
<evidence type="ECO:0000256" key="4">
    <source>
        <dbReference type="ARBA" id="ARBA00022692"/>
    </source>
</evidence>
<gene>
    <name evidence="9" type="ORF">GGR31_002638</name>
</gene>
<keyword evidence="5" id="KW-0378">Hydrolase</keyword>
<dbReference type="NCBIfam" id="TIGR04128">
    <property type="entry name" value="exoso_Fjoh_1448"/>
    <property type="match status" value="1"/>
</dbReference>
<accession>A0ABU1KBM1</accession>
<sequence>MKNIFEKNKAVLKFLGIFIGSYLILASLYHWYLQVDLFENYYPDFITNLVAVQTENLIEFFGYSSKISPHPVEASMRLFVNNEYLVRIIEGCNSVSVLILFISFIAAFHTDFKRTFLFAIAGSVLIYIFNLLRIVWLAIGIYHYPEYEELLHGTIFPAIIYGTVFLLWIIWVRIVSKTKKDE</sequence>
<evidence type="ECO:0000256" key="3">
    <source>
        <dbReference type="ARBA" id="ARBA00022670"/>
    </source>
</evidence>
<dbReference type="Pfam" id="PF09721">
    <property type="entry name" value="Exosortase_EpsH"/>
    <property type="match status" value="1"/>
</dbReference>
<name>A0ABU1KBM1_9FLAO</name>
<keyword evidence="7 8" id="KW-0472">Membrane</keyword>
<evidence type="ECO:0000256" key="2">
    <source>
        <dbReference type="ARBA" id="ARBA00022475"/>
    </source>
</evidence>
<feature type="transmembrane region" description="Helical" evidence="8">
    <location>
        <begin position="84"/>
        <end position="108"/>
    </location>
</feature>
<organism evidence="9 10">
    <name type="scientific">Mesonia maritima</name>
    <dbReference type="NCBI Taxonomy" id="1793873"/>
    <lineage>
        <taxon>Bacteria</taxon>
        <taxon>Pseudomonadati</taxon>
        <taxon>Bacteroidota</taxon>
        <taxon>Flavobacteriia</taxon>
        <taxon>Flavobacteriales</taxon>
        <taxon>Flavobacteriaceae</taxon>
        <taxon>Mesonia</taxon>
    </lineage>
</organism>
<evidence type="ECO:0000313" key="9">
    <source>
        <dbReference type="EMBL" id="MDR6301963.1"/>
    </source>
</evidence>
<evidence type="ECO:0000256" key="6">
    <source>
        <dbReference type="ARBA" id="ARBA00022989"/>
    </source>
</evidence>
<evidence type="ECO:0000256" key="5">
    <source>
        <dbReference type="ARBA" id="ARBA00022801"/>
    </source>
</evidence>
<comment type="caution">
    <text evidence="9">The sequence shown here is derived from an EMBL/GenBank/DDBJ whole genome shotgun (WGS) entry which is preliminary data.</text>
</comment>
<dbReference type="EMBL" id="JAVDQA010000009">
    <property type="protein sequence ID" value="MDR6301963.1"/>
    <property type="molecule type" value="Genomic_DNA"/>
</dbReference>
<feature type="transmembrane region" description="Helical" evidence="8">
    <location>
        <begin position="115"/>
        <end position="144"/>
    </location>
</feature>
<dbReference type="InterPro" id="IPR026392">
    <property type="entry name" value="Exo/Archaeosortase_dom"/>
</dbReference>
<keyword evidence="2" id="KW-1003">Cell membrane</keyword>
<dbReference type="NCBIfam" id="TIGR04178">
    <property type="entry name" value="exo_archaeo"/>
    <property type="match status" value="1"/>
</dbReference>
<comment type="subcellular location">
    <subcellularLocation>
        <location evidence="1">Cell membrane</location>
        <topology evidence="1">Multi-pass membrane protein</topology>
    </subcellularLocation>
</comment>